<dbReference type="HOGENOM" id="CLU_628800_0_0_1"/>
<dbReference type="AlphaFoldDB" id="K1VL81"/>
<name>K1VL81_TRIAC</name>
<evidence type="ECO:0000313" key="1">
    <source>
        <dbReference type="EMBL" id="EKD04950.1"/>
    </source>
</evidence>
<comment type="caution">
    <text evidence="1">The sequence shown here is derived from an EMBL/GenBank/DDBJ whole genome shotgun (WGS) entry which is preliminary data.</text>
</comment>
<sequence>MHEAIEPGHWSARSVSNARHALLSGLKGGFRSALRDCAPLVLSEVRVPARIRHDCVYETLQPCQGSQSLGSLCAIYHPITGFKIIASSHDGILGAQCSSDALPKRVGLYGSVPPPTFVTGQYATASMFANDRSGPLTAQRDTPPAHECELCRAHEKSTAAGFVHLHYPRDHDCVSAAYGDDGTTYLLYREDRATVTRLQQTGRPLAIPKKLYRKHKLLSQALDGALQDAFREAGLKPPPCIAVPTAEPPTTTDEDSAAGAHCPAAGATEAQVAPHSTEEARDVQRAGELLEHVSIASDQASASQLALSRKPLGRYPVFRGELCDRCCLDTGSWVHVHLPSYGLCWTFRWVRGLRRELSRLGTDPGTAQTEITTEQAINLRKAVERNVRIRLESFYAEWDFAEMATDPEKRDKIWKRQGVDLEQWEQTKQRGDGESG</sequence>
<dbReference type="EMBL" id="AMBO01000185">
    <property type="protein sequence ID" value="EKD04950.1"/>
    <property type="molecule type" value="Genomic_DNA"/>
</dbReference>
<proteinExistence type="predicted"/>
<protein>
    <submittedName>
        <fullName evidence="1">Uncharacterized protein</fullName>
    </submittedName>
</protein>
<accession>K1VL81</accession>
<reference evidence="1 2" key="1">
    <citation type="journal article" date="2012" name="Eukaryot. Cell">
        <title>Genome sequence of the Trichosporon asahii environmental strain CBS 8904.</title>
        <authorList>
            <person name="Yang R.Y."/>
            <person name="Li H.T."/>
            <person name="Zhu H."/>
            <person name="Zhou G.P."/>
            <person name="Wang M."/>
            <person name="Wang L."/>
        </authorList>
    </citation>
    <scope>NUCLEOTIDE SEQUENCE [LARGE SCALE GENOMIC DNA]</scope>
    <source>
        <strain evidence="1 2">CBS 8904</strain>
    </source>
</reference>
<organism evidence="1 2">
    <name type="scientific">Trichosporon asahii var. asahii (strain CBS 8904)</name>
    <name type="common">Yeast</name>
    <dbReference type="NCBI Taxonomy" id="1220162"/>
    <lineage>
        <taxon>Eukaryota</taxon>
        <taxon>Fungi</taxon>
        <taxon>Dikarya</taxon>
        <taxon>Basidiomycota</taxon>
        <taxon>Agaricomycotina</taxon>
        <taxon>Tremellomycetes</taxon>
        <taxon>Trichosporonales</taxon>
        <taxon>Trichosporonaceae</taxon>
        <taxon>Trichosporon</taxon>
    </lineage>
</organism>
<gene>
    <name evidence="1" type="ORF">A1Q2_00750</name>
</gene>
<evidence type="ECO:0000313" key="2">
    <source>
        <dbReference type="Proteomes" id="UP000006757"/>
    </source>
</evidence>
<dbReference type="InParanoid" id="K1VL81"/>
<dbReference type="Proteomes" id="UP000006757">
    <property type="component" value="Unassembled WGS sequence"/>
</dbReference>
<keyword evidence="2" id="KW-1185">Reference proteome</keyword>